<accession>A0ACD3SY22</accession>
<protein>
    <submittedName>
        <fullName evidence="1">Type II secretion system protein</fullName>
    </submittedName>
</protein>
<sequence>MKKVVGFTLIELVVVIVILGILAVTAAPKFLGLQVDARNAALKGLEGSLKSALGVGYAKMVILGAENSAYATNRKKRKTEDPENAYLFSLNMSSIGCPADDNSTHCIFKYGYASELDTFKQLVQNISQPTENKSDWVTFYGKGGIIFTNKNNATTTGTGKNQKSSLKQEQCYLLYNPPQEAGEMYSMTYYPCK</sequence>
<evidence type="ECO:0000313" key="1">
    <source>
        <dbReference type="EMBL" id="TMX75579.1"/>
    </source>
</evidence>
<name>A0ACD3SY22_PHODM</name>
<evidence type="ECO:0000313" key="2">
    <source>
        <dbReference type="Proteomes" id="UP000718715"/>
    </source>
</evidence>
<keyword evidence="2" id="KW-1185">Reference proteome</keyword>
<proteinExistence type="predicted"/>
<organism evidence="1 2">
    <name type="scientific">Photobacterium damselae</name>
    <dbReference type="NCBI Taxonomy" id="38293"/>
    <lineage>
        <taxon>Bacteria</taxon>
        <taxon>Pseudomonadati</taxon>
        <taxon>Pseudomonadota</taxon>
        <taxon>Gammaproteobacteria</taxon>
        <taxon>Vibrionales</taxon>
        <taxon>Vibrionaceae</taxon>
        <taxon>Photobacterium</taxon>
    </lineage>
</organism>
<dbReference type="EMBL" id="PZOJ01000085">
    <property type="protein sequence ID" value="TMX75579.1"/>
    <property type="molecule type" value="Genomic_DNA"/>
</dbReference>
<reference evidence="1" key="1">
    <citation type="submission" date="2018-03" db="EMBL/GenBank/DDBJ databases">
        <title>Genomic characterization of a polymicrobial infection associated with a disease outbreak in Pacific white shrimp (Litopenaeus vannamei).</title>
        <authorList>
            <person name="Turner J.W."/>
            <person name="Bachand P.T."/>
            <person name="Tallman J."/>
            <person name="Elledge N.C."/>
            <person name="Pinnell L.J."/>
            <person name="Laughlin R.C."/>
            <person name="Zimba P.V."/>
        </authorList>
    </citation>
    <scope>NUCLEOTIDE SEQUENCE</scope>
    <source>
        <strain evidence="1">Hep-2b-22</strain>
    </source>
</reference>
<dbReference type="Proteomes" id="UP000718715">
    <property type="component" value="Unassembled WGS sequence"/>
</dbReference>
<comment type="caution">
    <text evidence="1">The sequence shown here is derived from an EMBL/GenBank/DDBJ whole genome shotgun (WGS) entry which is preliminary data.</text>
</comment>
<gene>
    <name evidence="1" type="ORF">DA092_08775</name>
</gene>